<comment type="similarity">
    <text evidence="4">Belongs to the TonB-dependent receptor family.</text>
</comment>
<keyword evidence="4" id="KW-0798">TonB box</keyword>
<reference evidence="8 9" key="1">
    <citation type="submission" date="2020-06" db="EMBL/GenBank/DDBJ databases">
        <title>Description of novel acetic acid bacteria.</title>
        <authorList>
            <person name="Sombolestani A."/>
        </authorList>
    </citation>
    <scope>NUCLEOTIDE SEQUENCE [LARGE SCALE GENOMIC DNA]</scope>
    <source>
        <strain evidence="8 9">LMG 26838</strain>
    </source>
</reference>
<gene>
    <name evidence="8" type="ORF">HUK83_09600</name>
</gene>
<feature type="domain" description="TonB-dependent receptor plug" evidence="7">
    <location>
        <begin position="102"/>
        <end position="217"/>
    </location>
</feature>
<sequence length="1059" mass="114555">MPASHAQSRLDGTQSAVHAKHKVTPKHSVRKRVGRSTPVKAANPAGAPVAGAATPVTVASPAAAAATGAFAVGDTDTGRSEQIVVTGARLSHSRLTDVMAGQTVTAEQIKARGYTNLGLALLRENPAFAPSGNSQIGSQGSFGAGQTFGNLLNLGDQRTLTLIDGMRMVGATTPSIFATATGSQVDVGTIPVSLVKQVDTKIGGAGAAYGADAVAGVVNYILDDKFEGLDFNAQGQFTQKLDAPQEQIYLKYGRSFDHEKGHVVFDIEYRNAGGMTYRDRNDILGADAEAYRQPLAGSGSPYSYVFTSRQRFAQTSVNGIPLVYGTRNPTSGGKISGGIASATGSAFPLEFSDNGTALIPLTYEARTGSNNYVVGGNGISLRNYQQLFTPSDSLNLTTLGTYDITPRIHASWQGWYQRGSAESTTAQGYWSTSQFDEPLTLANFENDGAVNGPFALSTSNPYLTGAERTTIINALKAAGRDPSTFYMTRLNQDLDAGAFKTLNQMFRFQGGLNGDFDALHRNFQWKVVGQYSKYLNDTSEKMVDTRNLINALDAVVLADGTIGCRPGVINSTAVTESSTCAPLDPFGFDQMTPAAKQYVTADAVSKTRNDLRDIQAELSSSLFHLPAGDVRWDLGYEHRRESYDFDPGAFMRGELQPDGSYSRYGNFIPISGVNGAYQTHEAFGELDLPIVSPKMHIPAIYSLSAQANGRFTHNSASGNYWTYLFGGAWWPTQDFGFSGNYAKSVRNPSVNELYSPLGSSYESANDPCSQEFLNSGPNPATRRANCAKAGIPTNFESDIVSYTILGATGGNTRLKNESSKSYTGSLHLAPRFLSSFRMDASFNDVKINDEIQSLTVEDEMSACYDSPSYPNAYCSTFVRDPSTHQITYFEDGYTNIAQQHLQALTASVSYALPLRRVGLPNNAGDLLLNVNYIHYLKNQQTLLGVTYQEGGSTATPNDSFVANLNYVRGPFFAQWQTIWYGPSVYELNVADNIYQGNNRSAFAYFNTTLGYKITKNFDVNFNMNNVTDALPKHAGTVSLTRYYEALLGRSFLISIGAHF</sequence>
<dbReference type="AlphaFoldDB" id="A0A850NLA0"/>
<dbReference type="InterPro" id="IPR000531">
    <property type="entry name" value="Beta-barrel_TonB"/>
</dbReference>
<evidence type="ECO:0000313" key="8">
    <source>
        <dbReference type="EMBL" id="NVN30581.1"/>
    </source>
</evidence>
<keyword evidence="3" id="KW-0998">Cell outer membrane</keyword>
<name>A0A850NLA0_9PROT</name>
<evidence type="ECO:0000256" key="2">
    <source>
        <dbReference type="ARBA" id="ARBA00023136"/>
    </source>
</evidence>
<feature type="compositionally biased region" description="Low complexity" evidence="5">
    <location>
        <begin position="38"/>
        <end position="48"/>
    </location>
</feature>
<dbReference type="Gene3D" id="2.170.130.10">
    <property type="entry name" value="TonB-dependent receptor, plug domain"/>
    <property type="match status" value="1"/>
</dbReference>
<evidence type="ECO:0000256" key="3">
    <source>
        <dbReference type="ARBA" id="ARBA00023237"/>
    </source>
</evidence>
<evidence type="ECO:0000256" key="1">
    <source>
        <dbReference type="ARBA" id="ARBA00004442"/>
    </source>
</evidence>
<feature type="region of interest" description="Disordered" evidence="5">
    <location>
        <begin position="1"/>
        <end position="48"/>
    </location>
</feature>
<organism evidence="8 9">
    <name type="scientific">Endobacter medicaginis</name>
    <dbReference type="NCBI Taxonomy" id="1181271"/>
    <lineage>
        <taxon>Bacteria</taxon>
        <taxon>Pseudomonadati</taxon>
        <taxon>Pseudomonadota</taxon>
        <taxon>Alphaproteobacteria</taxon>
        <taxon>Acetobacterales</taxon>
        <taxon>Acetobacteraceae</taxon>
        <taxon>Endobacter</taxon>
    </lineage>
</organism>
<dbReference type="InterPro" id="IPR036942">
    <property type="entry name" value="Beta-barrel_TonB_sf"/>
</dbReference>
<comment type="subcellular location">
    <subcellularLocation>
        <location evidence="1 4">Cell outer membrane</location>
    </subcellularLocation>
</comment>
<dbReference type="GO" id="GO:0009279">
    <property type="term" value="C:cell outer membrane"/>
    <property type="evidence" value="ECO:0007669"/>
    <property type="project" value="UniProtKB-SubCell"/>
</dbReference>
<evidence type="ECO:0000256" key="5">
    <source>
        <dbReference type="SAM" id="MobiDB-lite"/>
    </source>
</evidence>
<evidence type="ECO:0000259" key="7">
    <source>
        <dbReference type="Pfam" id="PF07715"/>
    </source>
</evidence>
<dbReference type="Gene3D" id="2.40.170.20">
    <property type="entry name" value="TonB-dependent receptor, beta-barrel domain"/>
    <property type="match status" value="1"/>
</dbReference>
<protein>
    <submittedName>
        <fullName evidence="8">TonB-dependent receptor</fullName>
    </submittedName>
</protein>
<feature type="compositionally biased region" description="Basic residues" evidence="5">
    <location>
        <begin position="18"/>
        <end position="34"/>
    </location>
</feature>
<accession>A0A850NLA0</accession>
<dbReference type="Pfam" id="PF07715">
    <property type="entry name" value="Plug"/>
    <property type="match status" value="1"/>
</dbReference>
<dbReference type="PANTHER" id="PTHR47234:SF2">
    <property type="entry name" value="TONB-DEPENDENT RECEPTOR"/>
    <property type="match status" value="1"/>
</dbReference>
<feature type="domain" description="TonB-dependent receptor-like beta-barrel" evidence="6">
    <location>
        <begin position="495"/>
        <end position="1026"/>
    </location>
</feature>
<proteinExistence type="inferred from homology"/>
<evidence type="ECO:0000256" key="4">
    <source>
        <dbReference type="RuleBase" id="RU003357"/>
    </source>
</evidence>
<keyword evidence="2 4" id="KW-0472">Membrane</keyword>
<dbReference type="Proteomes" id="UP000565205">
    <property type="component" value="Unassembled WGS sequence"/>
</dbReference>
<dbReference type="InterPro" id="IPR037066">
    <property type="entry name" value="Plug_dom_sf"/>
</dbReference>
<dbReference type="SUPFAM" id="SSF56935">
    <property type="entry name" value="Porins"/>
    <property type="match status" value="1"/>
</dbReference>
<evidence type="ECO:0000259" key="6">
    <source>
        <dbReference type="Pfam" id="PF00593"/>
    </source>
</evidence>
<dbReference type="PANTHER" id="PTHR47234">
    <property type="match status" value="1"/>
</dbReference>
<dbReference type="EMBL" id="JABXXQ010000178">
    <property type="protein sequence ID" value="NVN30581.1"/>
    <property type="molecule type" value="Genomic_DNA"/>
</dbReference>
<evidence type="ECO:0000313" key="9">
    <source>
        <dbReference type="Proteomes" id="UP000565205"/>
    </source>
</evidence>
<feature type="compositionally biased region" description="Polar residues" evidence="5">
    <location>
        <begin position="1"/>
        <end position="16"/>
    </location>
</feature>
<dbReference type="InterPro" id="IPR012910">
    <property type="entry name" value="Plug_dom"/>
</dbReference>
<comment type="caution">
    <text evidence="8">The sequence shown here is derived from an EMBL/GenBank/DDBJ whole genome shotgun (WGS) entry which is preliminary data.</text>
</comment>
<keyword evidence="8" id="KW-0675">Receptor</keyword>
<dbReference type="Pfam" id="PF00593">
    <property type="entry name" value="TonB_dep_Rec_b-barrel"/>
    <property type="match status" value="1"/>
</dbReference>